<protein>
    <submittedName>
        <fullName evidence="2">Uncharacterized protein</fullName>
    </submittedName>
</protein>
<sequence>LFFPGFLWPTTTRPGAGQKRPMSAELRQTDGGEQTQVSAARCAAKIEPNC</sequence>
<comment type="caution">
    <text evidence="2">The sequence shown here is derived from an EMBL/GenBank/DDBJ whole genome shotgun (WGS) entry which is preliminary data.</text>
</comment>
<feature type="non-terminal residue" evidence="2">
    <location>
        <position position="50"/>
    </location>
</feature>
<evidence type="ECO:0000313" key="2">
    <source>
        <dbReference type="EMBL" id="KAK3948763.1"/>
    </source>
</evidence>
<feature type="region of interest" description="Disordered" evidence="1">
    <location>
        <begin position="9"/>
        <end position="35"/>
    </location>
</feature>
<keyword evidence="3" id="KW-1185">Reference proteome</keyword>
<gene>
    <name evidence="2" type="ORF">QBC32DRAFT_190235</name>
</gene>
<dbReference type="EMBL" id="MU859246">
    <property type="protein sequence ID" value="KAK3948763.1"/>
    <property type="molecule type" value="Genomic_DNA"/>
</dbReference>
<reference evidence="2" key="1">
    <citation type="journal article" date="2023" name="Mol. Phylogenet. Evol.">
        <title>Genome-scale phylogeny and comparative genomics of the fungal order Sordariales.</title>
        <authorList>
            <person name="Hensen N."/>
            <person name="Bonometti L."/>
            <person name="Westerberg I."/>
            <person name="Brannstrom I.O."/>
            <person name="Guillou S."/>
            <person name="Cros-Aarteil S."/>
            <person name="Calhoun S."/>
            <person name="Haridas S."/>
            <person name="Kuo A."/>
            <person name="Mondo S."/>
            <person name="Pangilinan J."/>
            <person name="Riley R."/>
            <person name="LaButti K."/>
            <person name="Andreopoulos B."/>
            <person name="Lipzen A."/>
            <person name="Chen C."/>
            <person name="Yan M."/>
            <person name="Daum C."/>
            <person name="Ng V."/>
            <person name="Clum A."/>
            <person name="Steindorff A."/>
            <person name="Ohm R.A."/>
            <person name="Martin F."/>
            <person name="Silar P."/>
            <person name="Natvig D.O."/>
            <person name="Lalanne C."/>
            <person name="Gautier V."/>
            <person name="Ament-Velasquez S.L."/>
            <person name="Kruys A."/>
            <person name="Hutchinson M.I."/>
            <person name="Powell A.J."/>
            <person name="Barry K."/>
            <person name="Miller A.N."/>
            <person name="Grigoriev I.V."/>
            <person name="Debuchy R."/>
            <person name="Gladieux P."/>
            <person name="Hiltunen Thoren M."/>
            <person name="Johannesson H."/>
        </authorList>
    </citation>
    <scope>NUCLEOTIDE SEQUENCE</scope>
    <source>
        <strain evidence="2">CBS 626.80</strain>
    </source>
</reference>
<name>A0AAN6NPR1_9PEZI</name>
<dbReference type="AlphaFoldDB" id="A0AAN6NPR1"/>
<reference evidence="2" key="2">
    <citation type="submission" date="2023-06" db="EMBL/GenBank/DDBJ databases">
        <authorList>
            <consortium name="Lawrence Berkeley National Laboratory"/>
            <person name="Mondo S.J."/>
            <person name="Hensen N."/>
            <person name="Bonometti L."/>
            <person name="Westerberg I."/>
            <person name="Brannstrom I.O."/>
            <person name="Guillou S."/>
            <person name="Cros-Aarteil S."/>
            <person name="Calhoun S."/>
            <person name="Haridas S."/>
            <person name="Kuo A."/>
            <person name="Pangilinan J."/>
            <person name="Riley R."/>
            <person name="Labutti K."/>
            <person name="Andreopoulos B."/>
            <person name="Lipzen A."/>
            <person name="Chen C."/>
            <person name="Yanf M."/>
            <person name="Daum C."/>
            <person name="Ng V."/>
            <person name="Clum A."/>
            <person name="Steindorff A."/>
            <person name="Ohm R."/>
            <person name="Martin F."/>
            <person name="Silar P."/>
            <person name="Natvig D."/>
            <person name="Lalanne C."/>
            <person name="Gautier V."/>
            <person name="Ament-Velasquez S.L."/>
            <person name="Kruys A."/>
            <person name="Hutchinson M.I."/>
            <person name="Powell A.J."/>
            <person name="Barry K."/>
            <person name="Miller A.N."/>
            <person name="Grigoriev I.V."/>
            <person name="Debuchy R."/>
            <person name="Gladieux P."/>
            <person name="Thoren M.H."/>
            <person name="Johannesson H."/>
        </authorList>
    </citation>
    <scope>NUCLEOTIDE SEQUENCE</scope>
    <source>
        <strain evidence="2">CBS 626.80</strain>
    </source>
</reference>
<feature type="non-terminal residue" evidence="2">
    <location>
        <position position="1"/>
    </location>
</feature>
<accession>A0AAN6NPR1</accession>
<proteinExistence type="predicted"/>
<evidence type="ECO:0000313" key="3">
    <source>
        <dbReference type="Proteomes" id="UP001303222"/>
    </source>
</evidence>
<organism evidence="2 3">
    <name type="scientific">Pseudoneurospora amorphoporcata</name>
    <dbReference type="NCBI Taxonomy" id="241081"/>
    <lineage>
        <taxon>Eukaryota</taxon>
        <taxon>Fungi</taxon>
        <taxon>Dikarya</taxon>
        <taxon>Ascomycota</taxon>
        <taxon>Pezizomycotina</taxon>
        <taxon>Sordariomycetes</taxon>
        <taxon>Sordariomycetidae</taxon>
        <taxon>Sordariales</taxon>
        <taxon>Sordariaceae</taxon>
        <taxon>Pseudoneurospora</taxon>
    </lineage>
</organism>
<evidence type="ECO:0000256" key="1">
    <source>
        <dbReference type="SAM" id="MobiDB-lite"/>
    </source>
</evidence>
<dbReference type="Proteomes" id="UP001303222">
    <property type="component" value="Unassembled WGS sequence"/>
</dbReference>